<feature type="signal peptide" evidence="2">
    <location>
        <begin position="1"/>
        <end position="17"/>
    </location>
</feature>
<evidence type="ECO:0000256" key="1">
    <source>
        <dbReference type="SAM" id="Phobius"/>
    </source>
</evidence>
<proteinExistence type="evidence at transcript level"/>
<feature type="transmembrane region" description="Helical" evidence="1">
    <location>
        <begin position="73"/>
        <end position="91"/>
    </location>
</feature>
<reference evidence="3" key="1">
    <citation type="submission" date="2014-03" db="EMBL/GenBank/DDBJ databases">
        <title>The sialotranscriptome of Amblyomma triste, Amblyomma parvum and Amblyomma cajennense ticks, uncovered by 454-based RNA-seq.</title>
        <authorList>
            <person name="Garcia G.R."/>
            <person name="Gardinassi L.G."/>
            <person name="Ribeiro J.M."/>
            <person name="Anatriello E."/>
            <person name="Ferreira B.R."/>
            <person name="Moreira H.N."/>
            <person name="Mafra C."/>
            <person name="Olegario M.M."/>
            <person name="Szabo P.J."/>
            <person name="Miranda-Santos I.K."/>
            <person name="Maruyama S.R."/>
        </authorList>
    </citation>
    <scope>NUCLEOTIDE SEQUENCE</scope>
    <source>
        <strain evidence="3">Mato Grasso do Sul</strain>
        <tissue evidence="3">Salivary glands</tissue>
    </source>
</reference>
<name>A0A023G3U7_AMBTT</name>
<evidence type="ECO:0000256" key="2">
    <source>
        <dbReference type="SAM" id="SignalP"/>
    </source>
</evidence>
<sequence length="92" mass="10024">MQAVKFSLLCIISPAIALNSSKQKTADGRTQLQTEACSCRAHPLSTLPALLPSIPLCSNTNYIKPSLVRYNTWYAYCLVTTALLVLAFSTLC</sequence>
<dbReference type="EMBL" id="GBBM01007893">
    <property type="protein sequence ID" value="JAC27525.1"/>
    <property type="molecule type" value="mRNA"/>
</dbReference>
<keyword evidence="2" id="KW-0732">Signal</keyword>
<organism evidence="3">
    <name type="scientific">Amblyomma triste</name>
    <name type="common">Neotropical tick</name>
    <dbReference type="NCBI Taxonomy" id="251400"/>
    <lineage>
        <taxon>Eukaryota</taxon>
        <taxon>Metazoa</taxon>
        <taxon>Ecdysozoa</taxon>
        <taxon>Arthropoda</taxon>
        <taxon>Chelicerata</taxon>
        <taxon>Arachnida</taxon>
        <taxon>Acari</taxon>
        <taxon>Parasitiformes</taxon>
        <taxon>Ixodida</taxon>
        <taxon>Ixodoidea</taxon>
        <taxon>Ixodidae</taxon>
        <taxon>Amblyomminae</taxon>
        <taxon>Amblyomma</taxon>
    </lineage>
</organism>
<keyword evidence="1" id="KW-0812">Transmembrane</keyword>
<protein>
    <submittedName>
        <fullName evidence="3">Putative secreted protein</fullName>
    </submittedName>
</protein>
<evidence type="ECO:0000313" key="3">
    <source>
        <dbReference type="EMBL" id="JAC27525.1"/>
    </source>
</evidence>
<feature type="chain" id="PRO_5001516253" evidence="2">
    <location>
        <begin position="18"/>
        <end position="92"/>
    </location>
</feature>
<accession>A0A023G3U7</accession>
<keyword evidence="1" id="KW-0472">Membrane</keyword>
<dbReference type="AlphaFoldDB" id="A0A023G3U7"/>
<keyword evidence="1" id="KW-1133">Transmembrane helix</keyword>